<keyword evidence="1" id="KW-0255">Endonuclease</keyword>
<dbReference type="InterPro" id="IPR044925">
    <property type="entry name" value="His-Me_finger_sf"/>
</dbReference>
<dbReference type="SUPFAM" id="SSF54060">
    <property type="entry name" value="His-Me finger endonucleases"/>
    <property type="match status" value="1"/>
</dbReference>
<organism evidence="1">
    <name type="scientific">Pithovirus LCPAC403</name>
    <dbReference type="NCBI Taxonomy" id="2506596"/>
    <lineage>
        <taxon>Viruses</taxon>
        <taxon>Pithoviruses</taxon>
    </lineage>
</organism>
<sequence>MIWKSSKEMYPNLDWFKVSEEGDVLRQDGTITKGDCNGKFLHVMINDEFLLVSILICTIFHGKRLSDKHLVCHKDGNIFNNKASNLQWVRPVVIKTMATDETIELITKLSLF</sequence>
<keyword evidence="1" id="KW-0378">Hydrolase</keyword>
<keyword evidence="1" id="KW-0540">Nuclease</keyword>
<dbReference type="Gene3D" id="3.90.75.20">
    <property type="match status" value="1"/>
</dbReference>
<name>A0A481ZCT5_9VIRU</name>
<protein>
    <submittedName>
        <fullName evidence="1">HNH endonuclease</fullName>
    </submittedName>
</protein>
<dbReference type="GO" id="GO:0004519">
    <property type="term" value="F:endonuclease activity"/>
    <property type="evidence" value="ECO:0007669"/>
    <property type="project" value="UniProtKB-KW"/>
</dbReference>
<accession>A0A481ZCT5</accession>
<gene>
    <name evidence="1" type="ORF">LCPAC403_00840</name>
</gene>
<evidence type="ECO:0000313" key="1">
    <source>
        <dbReference type="EMBL" id="QBK92950.1"/>
    </source>
</evidence>
<reference evidence="1" key="1">
    <citation type="journal article" date="2019" name="MBio">
        <title>Virus Genomes from Deep Sea Sediments Expand the Ocean Megavirome and Support Independent Origins of Viral Gigantism.</title>
        <authorList>
            <person name="Backstrom D."/>
            <person name="Yutin N."/>
            <person name="Jorgensen S.L."/>
            <person name="Dharamshi J."/>
            <person name="Homa F."/>
            <person name="Zaremba-Niedwiedzka K."/>
            <person name="Spang A."/>
            <person name="Wolf Y.I."/>
            <person name="Koonin E.V."/>
            <person name="Ettema T.J."/>
        </authorList>
    </citation>
    <scope>NUCLEOTIDE SEQUENCE</scope>
</reference>
<proteinExistence type="predicted"/>
<dbReference type="EMBL" id="MK500588">
    <property type="protein sequence ID" value="QBK92950.1"/>
    <property type="molecule type" value="Genomic_DNA"/>
</dbReference>